<dbReference type="Proteomes" id="UP000286947">
    <property type="component" value="Unassembled WGS sequence"/>
</dbReference>
<comment type="subcellular location">
    <subcellularLocation>
        <location evidence="1">Cell membrane</location>
        <topology evidence="1">Multi-pass membrane protein</topology>
    </subcellularLocation>
</comment>
<feature type="transmembrane region" description="Helical" evidence="6">
    <location>
        <begin position="263"/>
        <end position="287"/>
    </location>
</feature>
<organism evidence="8 9">
    <name type="scientific">Saezia sanguinis</name>
    <dbReference type="NCBI Taxonomy" id="1965230"/>
    <lineage>
        <taxon>Bacteria</taxon>
        <taxon>Pseudomonadati</taxon>
        <taxon>Pseudomonadota</taxon>
        <taxon>Betaproteobacteria</taxon>
        <taxon>Burkholderiales</taxon>
        <taxon>Saeziaceae</taxon>
        <taxon>Saezia</taxon>
    </lineage>
</organism>
<dbReference type="AlphaFoldDB" id="A0A433SB04"/>
<protein>
    <recommendedName>
        <fullName evidence="7">ABC3 transporter permease C-terminal domain-containing protein</fullName>
    </recommendedName>
</protein>
<feature type="transmembrane region" description="Helical" evidence="6">
    <location>
        <begin position="357"/>
        <end position="377"/>
    </location>
</feature>
<evidence type="ECO:0000256" key="3">
    <source>
        <dbReference type="ARBA" id="ARBA00022692"/>
    </source>
</evidence>
<feature type="transmembrane region" description="Helical" evidence="6">
    <location>
        <begin position="762"/>
        <end position="785"/>
    </location>
</feature>
<proteinExistence type="predicted"/>
<feature type="transmembrane region" description="Helical" evidence="6">
    <location>
        <begin position="398"/>
        <end position="417"/>
    </location>
</feature>
<dbReference type="EMBL" id="PQSP01000008">
    <property type="protein sequence ID" value="RUS65917.1"/>
    <property type="molecule type" value="Genomic_DNA"/>
</dbReference>
<name>A0A433SB04_9BURK</name>
<keyword evidence="9" id="KW-1185">Reference proteome</keyword>
<feature type="transmembrane region" description="Helical" evidence="6">
    <location>
        <begin position="797"/>
        <end position="819"/>
    </location>
</feature>
<dbReference type="InterPro" id="IPR003838">
    <property type="entry name" value="ABC3_permease_C"/>
</dbReference>
<dbReference type="PANTHER" id="PTHR30287">
    <property type="entry name" value="MEMBRANE COMPONENT OF PREDICTED ABC SUPERFAMILY METABOLITE UPTAKE TRANSPORTER"/>
    <property type="match status" value="1"/>
</dbReference>
<evidence type="ECO:0000256" key="5">
    <source>
        <dbReference type="ARBA" id="ARBA00023136"/>
    </source>
</evidence>
<dbReference type="InterPro" id="IPR038766">
    <property type="entry name" value="Membrane_comp_ABC_pdt"/>
</dbReference>
<feature type="transmembrane region" description="Helical" evidence="6">
    <location>
        <begin position="12"/>
        <end position="32"/>
    </location>
</feature>
<dbReference type="Pfam" id="PF02687">
    <property type="entry name" value="FtsX"/>
    <property type="match status" value="2"/>
</dbReference>
<feature type="domain" description="ABC3 transporter permease C-terminal" evidence="7">
    <location>
        <begin position="266"/>
        <end position="384"/>
    </location>
</feature>
<keyword evidence="5 6" id="KW-0472">Membrane</keyword>
<feature type="transmembrane region" description="Helical" evidence="6">
    <location>
        <begin position="423"/>
        <end position="449"/>
    </location>
</feature>
<sequence length="836" mass="90542">MTWRDWRSGELRLLMVAVFLAVAALCAVGFFADRLNASLVRDAQQLIGGDVVIVSDQPLPAVFMQQAQGLETTQIASFPSMARAPDELGGSTRLVTVKAVDGAYPLRGELQVQSHLEAPLKAVTHGPEPGEVWISPELLVSLGLQPGDTLMLGDAELPVTALLVIEPDRGTGGFMSFSPRVLMNAADLPATGLVQPASRINYRFALASDDVARVKAYEQWAADYIQRAGHVEDSAVPLRGVRMEQLDTGQPTMQKTLERAQKFLNLVALLAALLSAVAVAIAARDFARRHLDDCALLRVLGQPQRAIAWGYLVEFGLAGIIASVLGVAAGFALHYVFIALLAQLLGQSLPQASMLPVFLGLGVGLTLLVAFGLPPVLQLARVPPLRVLRRDMGEMQPAALAVLLAGAVGFMILLLVVSGDAALGMITVGGFALAVAIFALLAYGIVLLLRPLRDAAAAPSWLRLAVRSLTARPMVLVTQVSALAIGLLALILLVLLRTDLISSWQQATPPDAPNRFVINIMPDQAQAFQQRLQEAGVKDYDWYPMIRGRLVAVNDEPVNLDHYADDRARRLVDREFNLSYASQLPVHNQVVAGQWVADEADGASVESGLMDTLGLKLGDTLRFDVAGVLLERRITSVRQLDWSSMHVNFFVMYPQAQMPQYPETYITAFRAPDDLRFDDQLSRDFPNITNVNISAMLMQIQQVLGQVIRAVEFLFAFSLLAGLIVLFAAIAATREQRAHDFAIMRALGASNRLLQKVQNAELMGTGAIAGLVASLVAMVIAGALARYAFDFVWTPPWWAPAGGLLAGIVLAWLAGWLSLRSVLKRPVIQTLRTVLD</sequence>
<feature type="transmembrane region" description="Helical" evidence="6">
    <location>
        <begin position="308"/>
        <end position="337"/>
    </location>
</feature>
<dbReference type="PANTHER" id="PTHR30287:SF1">
    <property type="entry name" value="INNER MEMBRANE PROTEIN"/>
    <property type="match status" value="1"/>
</dbReference>
<evidence type="ECO:0000313" key="9">
    <source>
        <dbReference type="Proteomes" id="UP000286947"/>
    </source>
</evidence>
<dbReference type="GO" id="GO:0005886">
    <property type="term" value="C:plasma membrane"/>
    <property type="evidence" value="ECO:0007669"/>
    <property type="project" value="UniProtKB-SubCell"/>
</dbReference>
<keyword evidence="2" id="KW-1003">Cell membrane</keyword>
<evidence type="ECO:0000313" key="8">
    <source>
        <dbReference type="EMBL" id="RUS65917.1"/>
    </source>
</evidence>
<dbReference type="RefSeq" id="WP_239442485.1">
    <property type="nucleotide sequence ID" value="NZ_PQSP01000008.1"/>
</dbReference>
<keyword evidence="3 6" id="KW-0812">Transmembrane</keyword>
<evidence type="ECO:0000256" key="1">
    <source>
        <dbReference type="ARBA" id="ARBA00004651"/>
    </source>
</evidence>
<evidence type="ECO:0000256" key="6">
    <source>
        <dbReference type="SAM" id="Phobius"/>
    </source>
</evidence>
<evidence type="ECO:0000256" key="2">
    <source>
        <dbReference type="ARBA" id="ARBA00022475"/>
    </source>
</evidence>
<accession>A0A433SB04</accession>
<comment type="caution">
    <text evidence="8">The sequence shown here is derived from an EMBL/GenBank/DDBJ whole genome shotgun (WGS) entry which is preliminary data.</text>
</comment>
<evidence type="ECO:0000256" key="4">
    <source>
        <dbReference type="ARBA" id="ARBA00022989"/>
    </source>
</evidence>
<feature type="domain" description="ABC3 transporter permease C-terminal" evidence="7">
    <location>
        <begin position="713"/>
        <end position="826"/>
    </location>
</feature>
<keyword evidence="4 6" id="KW-1133">Transmembrane helix</keyword>
<evidence type="ECO:0000259" key="7">
    <source>
        <dbReference type="Pfam" id="PF02687"/>
    </source>
</evidence>
<reference evidence="8 9" key="1">
    <citation type="submission" date="2018-01" db="EMBL/GenBank/DDBJ databases">
        <title>Saezia sanguinis gen. nov., sp. nov., in the order Burkholderiales isolated from human blood.</title>
        <authorList>
            <person name="Medina-Pascual M.J."/>
            <person name="Valdezate S."/>
            <person name="Monzon S."/>
            <person name="Cuesta I."/>
            <person name="Carrasco G."/>
            <person name="Villalon P."/>
            <person name="Saez-Nieto J.A."/>
        </authorList>
    </citation>
    <scope>NUCLEOTIDE SEQUENCE [LARGE SCALE GENOMIC DNA]</scope>
    <source>
        <strain evidence="8 9">CNM695-12</strain>
    </source>
</reference>
<feature type="transmembrane region" description="Helical" evidence="6">
    <location>
        <begin position="470"/>
        <end position="496"/>
    </location>
</feature>
<feature type="transmembrane region" description="Helical" evidence="6">
    <location>
        <begin position="713"/>
        <end position="732"/>
    </location>
</feature>
<gene>
    <name evidence="8" type="ORF">CUZ56_02517</name>
</gene>